<keyword evidence="3" id="KW-1185">Reference proteome</keyword>
<feature type="transmembrane region" description="Helical" evidence="1">
    <location>
        <begin position="132"/>
        <end position="155"/>
    </location>
</feature>
<feature type="transmembrane region" description="Helical" evidence="1">
    <location>
        <begin position="191"/>
        <end position="214"/>
    </location>
</feature>
<dbReference type="Proteomes" id="UP000198287">
    <property type="component" value="Unassembled WGS sequence"/>
</dbReference>
<organism evidence="2 3">
    <name type="scientific">Folsomia candida</name>
    <name type="common">Springtail</name>
    <dbReference type="NCBI Taxonomy" id="158441"/>
    <lineage>
        <taxon>Eukaryota</taxon>
        <taxon>Metazoa</taxon>
        <taxon>Ecdysozoa</taxon>
        <taxon>Arthropoda</taxon>
        <taxon>Hexapoda</taxon>
        <taxon>Collembola</taxon>
        <taxon>Entomobryomorpha</taxon>
        <taxon>Isotomoidea</taxon>
        <taxon>Isotomidae</taxon>
        <taxon>Proisotominae</taxon>
        <taxon>Folsomia</taxon>
    </lineage>
</organism>
<evidence type="ECO:0000313" key="3">
    <source>
        <dbReference type="Proteomes" id="UP000198287"/>
    </source>
</evidence>
<name>A0A226DCW0_FOLCA</name>
<protein>
    <submittedName>
        <fullName evidence="2">Uncharacterized protein</fullName>
    </submittedName>
</protein>
<keyword evidence="1" id="KW-0472">Membrane</keyword>
<comment type="caution">
    <text evidence="2">The sequence shown here is derived from an EMBL/GenBank/DDBJ whole genome shotgun (WGS) entry which is preliminary data.</text>
</comment>
<evidence type="ECO:0000256" key="1">
    <source>
        <dbReference type="SAM" id="Phobius"/>
    </source>
</evidence>
<dbReference type="EMBL" id="LNIX01000023">
    <property type="protein sequence ID" value="OXA43029.1"/>
    <property type="molecule type" value="Genomic_DNA"/>
</dbReference>
<keyword evidence="1" id="KW-0812">Transmembrane</keyword>
<proteinExistence type="predicted"/>
<accession>A0A226DCW0</accession>
<gene>
    <name evidence="2" type="ORF">Fcan01_22236</name>
</gene>
<reference evidence="2 3" key="1">
    <citation type="submission" date="2015-12" db="EMBL/GenBank/DDBJ databases">
        <title>The genome of Folsomia candida.</title>
        <authorList>
            <person name="Faddeeva A."/>
            <person name="Derks M.F."/>
            <person name="Anvar Y."/>
            <person name="Smit S."/>
            <person name="Van Straalen N."/>
            <person name="Roelofs D."/>
        </authorList>
    </citation>
    <scope>NUCLEOTIDE SEQUENCE [LARGE SCALE GENOMIC DNA]</scope>
    <source>
        <strain evidence="2 3">VU population</strain>
        <tissue evidence="2">Whole body</tissue>
    </source>
</reference>
<dbReference type="AlphaFoldDB" id="A0A226DCW0"/>
<evidence type="ECO:0000313" key="2">
    <source>
        <dbReference type="EMBL" id="OXA43029.1"/>
    </source>
</evidence>
<keyword evidence="1" id="KW-1133">Transmembrane helix</keyword>
<feature type="transmembrane region" description="Helical" evidence="1">
    <location>
        <begin position="50"/>
        <end position="69"/>
    </location>
</feature>
<feature type="transmembrane region" description="Helical" evidence="1">
    <location>
        <begin position="75"/>
        <end position="94"/>
    </location>
</feature>
<sequence>MYRKDYMRLLKPYLSICQAFKCVPFDFDRKSGIVVKTGNASQIWSFRLQCILSVVYTVALVLQICVGRLSLTDSFMGAVFVLVHIIQTSTRWNYSLDKSQGQLINSLVRFEDQVLQDLPPARQSLGLRLMRIFLYIANISVIGIPILVSLLLTYVPTMPPFLLSMLPVAVEKCNLQHLVVRVCETWIQCHMMLSAALSVIYILFGGIVCILTYCRILDE</sequence>